<keyword evidence="4 6" id="KW-1133">Transmembrane helix</keyword>
<gene>
    <name evidence="8" type="ORF">AMTR_s00131p00095450</name>
</gene>
<dbReference type="Pfam" id="PF00892">
    <property type="entry name" value="EamA"/>
    <property type="match status" value="2"/>
</dbReference>
<dbReference type="InterPro" id="IPR030184">
    <property type="entry name" value="WAT1-related"/>
</dbReference>
<protein>
    <recommendedName>
        <fullName evidence="6">WAT1-related protein</fullName>
    </recommendedName>
</protein>
<name>W1NR67_AMBTC</name>
<feature type="transmembrane region" description="Helical" evidence="6">
    <location>
        <begin position="71"/>
        <end position="93"/>
    </location>
</feature>
<feature type="transmembrane region" description="Helical" evidence="6">
    <location>
        <begin position="38"/>
        <end position="59"/>
    </location>
</feature>
<feature type="transmembrane region" description="Helical" evidence="6">
    <location>
        <begin position="132"/>
        <end position="152"/>
    </location>
</feature>
<accession>W1NR67</accession>
<dbReference type="InterPro" id="IPR000620">
    <property type="entry name" value="EamA_dom"/>
</dbReference>
<dbReference type="GO" id="GO:0005886">
    <property type="term" value="C:plasma membrane"/>
    <property type="evidence" value="ECO:0000318"/>
    <property type="project" value="GO_Central"/>
</dbReference>
<comment type="similarity">
    <text evidence="2 6">Belongs to the drug/metabolite transporter (DMT) superfamily. Plant drug/metabolite exporter (P-DME) (TC 2.A.7.4) family.</text>
</comment>
<sequence>MGGVGGHGPVLSQLVYASSLGVMYVLIKTAFEHGMNRYVFVTYRQASATLFIAPFAFFVDRKNMPPLRFKVLFHIFIMALLGITLEQVLYFWGLENTTSTYAATISNLIPAIAFAMACLLRLEKVNIKNPRGLAKVIGTVICVGGAMVMTFAKGPTLEFFHHIRTSKSLSDILGAKSLVDTKENLTLGIILLIISVIAYASWINYQAWVFKDYPAQLTLTALMLLMGTVQCGVVAVSFERSAAAWRLAWNYRLLTYIYSGVFCSAMGFFIQSWCISKRGPIFAAAFYPLSSVITAILEPIFLHVDLHVGGAIGMFMTIAGLYAVLWGKAKDKKGGTKILPTEMKDELFLIWEAGERQEQVVEMPKVKNQLGDRNILSKESQGGDNCTSCSL</sequence>
<feature type="transmembrane region" description="Helical" evidence="6">
    <location>
        <begin position="281"/>
        <end position="302"/>
    </location>
</feature>
<evidence type="ECO:0000256" key="1">
    <source>
        <dbReference type="ARBA" id="ARBA00004141"/>
    </source>
</evidence>
<feature type="transmembrane region" description="Helical" evidence="6">
    <location>
        <begin position="308"/>
        <end position="327"/>
    </location>
</feature>
<evidence type="ECO:0000256" key="5">
    <source>
        <dbReference type="ARBA" id="ARBA00023136"/>
    </source>
</evidence>
<dbReference type="HOGENOM" id="CLU_025359_1_1_1"/>
<evidence type="ECO:0000259" key="7">
    <source>
        <dbReference type="Pfam" id="PF00892"/>
    </source>
</evidence>
<dbReference type="OMA" id="HDQLMIP"/>
<organism evidence="8 9">
    <name type="scientific">Amborella trichopoda</name>
    <dbReference type="NCBI Taxonomy" id="13333"/>
    <lineage>
        <taxon>Eukaryota</taxon>
        <taxon>Viridiplantae</taxon>
        <taxon>Streptophyta</taxon>
        <taxon>Embryophyta</taxon>
        <taxon>Tracheophyta</taxon>
        <taxon>Spermatophyta</taxon>
        <taxon>Magnoliopsida</taxon>
        <taxon>Amborellales</taxon>
        <taxon>Amborellaceae</taxon>
        <taxon>Amborella</taxon>
    </lineage>
</organism>
<evidence type="ECO:0000313" key="8">
    <source>
        <dbReference type="EMBL" id="ERM99446.1"/>
    </source>
</evidence>
<dbReference type="GO" id="GO:0022857">
    <property type="term" value="F:transmembrane transporter activity"/>
    <property type="evidence" value="ECO:0007669"/>
    <property type="project" value="InterPro"/>
</dbReference>
<feature type="transmembrane region" description="Helical" evidence="6">
    <location>
        <begin position="217"/>
        <end position="236"/>
    </location>
</feature>
<dbReference type="PANTHER" id="PTHR31218">
    <property type="entry name" value="WAT1-RELATED PROTEIN"/>
    <property type="match status" value="1"/>
</dbReference>
<evidence type="ECO:0000256" key="6">
    <source>
        <dbReference type="RuleBase" id="RU363077"/>
    </source>
</evidence>
<keyword evidence="3 6" id="KW-0812">Transmembrane</keyword>
<feature type="transmembrane region" description="Helical" evidence="6">
    <location>
        <begin position="185"/>
        <end position="205"/>
    </location>
</feature>
<dbReference type="AlphaFoldDB" id="W1NR67"/>
<feature type="domain" description="EamA" evidence="7">
    <location>
        <begin position="187"/>
        <end position="325"/>
    </location>
</feature>
<proteinExistence type="inferred from homology"/>
<dbReference type="Gramene" id="ERM99446">
    <property type="protein sequence ID" value="ERM99446"/>
    <property type="gene ID" value="AMTR_s00131p00095450"/>
</dbReference>
<feature type="transmembrane region" description="Helical" evidence="6">
    <location>
        <begin position="99"/>
        <end position="120"/>
    </location>
</feature>
<evidence type="ECO:0000313" key="9">
    <source>
        <dbReference type="Proteomes" id="UP000017836"/>
    </source>
</evidence>
<feature type="domain" description="EamA" evidence="7">
    <location>
        <begin position="14"/>
        <end position="150"/>
    </location>
</feature>
<reference evidence="9" key="1">
    <citation type="journal article" date="2013" name="Science">
        <title>The Amborella genome and the evolution of flowering plants.</title>
        <authorList>
            <consortium name="Amborella Genome Project"/>
        </authorList>
    </citation>
    <scope>NUCLEOTIDE SEQUENCE [LARGE SCALE GENOMIC DNA]</scope>
</reference>
<dbReference type="EMBL" id="KI395019">
    <property type="protein sequence ID" value="ERM99446.1"/>
    <property type="molecule type" value="Genomic_DNA"/>
</dbReference>
<dbReference type="InterPro" id="IPR037185">
    <property type="entry name" value="EmrE-like"/>
</dbReference>
<keyword evidence="9" id="KW-1185">Reference proteome</keyword>
<evidence type="ECO:0000256" key="2">
    <source>
        <dbReference type="ARBA" id="ARBA00007635"/>
    </source>
</evidence>
<evidence type="ECO:0000256" key="4">
    <source>
        <dbReference type="ARBA" id="ARBA00022989"/>
    </source>
</evidence>
<keyword evidence="5 6" id="KW-0472">Membrane</keyword>
<dbReference type="KEGG" id="atr:18427481"/>
<dbReference type="OrthoDB" id="1728340at2759"/>
<evidence type="ECO:0000256" key="3">
    <source>
        <dbReference type="ARBA" id="ARBA00022692"/>
    </source>
</evidence>
<feature type="transmembrane region" description="Helical" evidence="6">
    <location>
        <begin position="256"/>
        <end position="274"/>
    </location>
</feature>
<dbReference type="SUPFAM" id="SSF103481">
    <property type="entry name" value="Multidrug resistance efflux transporter EmrE"/>
    <property type="match status" value="2"/>
</dbReference>
<dbReference type="Proteomes" id="UP000017836">
    <property type="component" value="Unassembled WGS sequence"/>
</dbReference>
<comment type="subcellular location">
    <subcellularLocation>
        <location evidence="1 6">Membrane</location>
        <topology evidence="1 6">Multi-pass membrane protein</topology>
    </subcellularLocation>
</comment>